<dbReference type="Pfam" id="PF00795">
    <property type="entry name" value="CN_hydrolase"/>
    <property type="match status" value="1"/>
</dbReference>
<dbReference type="Proteomes" id="UP000238350">
    <property type="component" value="Unassembled WGS sequence"/>
</dbReference>
<dbReference type="PANTHER" id="PTHR43674">
    <property type="entry name" value="NITRILASE C965.09-RELATED"/>
    <property type="match status" value="1"/>
</dbReference>
<keyword evidence="4" id="KW-1185">Reference proteome</keyword>
<keyword evidence="1" id="KW-0378">Hydrolase</keyword>
<gene>
    <name evidence="3" type="ORF">B9G98_01013</name>
</gene>
<proteinExistence type="predicted"/>
<dbReference type="PANTHER" id="PTHR43674:SF14">
    <property type="entry name" value="ALIPHATIC AMIDASE"/>
    <property type="match status" value="1"/>
</dbReference>
<dbReference type="PROSITE" id="PS50263">
    <property type="entry name" value="CN_HYDROLASE"/>
    <property type="match status" value="1"/>
</dbReference>
<organism evidence="3 4">
    <name type="scientific">Wickerhamiella sorbophila</name>
    <dbReference type="NCBI Taxonomy" id="45607"/>
    <lineage>
        <taxon>Eukaryota</taxon>
        <taxon>Fungi</taxon>
        <taxon>Dikarya</taxon>
        <taxon>Ascomycota</taxon>
        <taxon>Saccharomycotina</taxon>
        <taxon>Dipodascomycetes</taxon>
        <taxon>Dipodascales</taxon>
        <taxon>Trichomonascaceae</taxon>
        <taxon>Wickerhamiella</taxon>
    </lineage>
</organism>
<dbReference type="AlphaFoldDB" id="A0A2T0FEG7"/>
<dbReference type="OrthoDB" id="412018at2759"/>
<feature type="domain" description="CN hydrolase" evidence="2">
    <location>
        <begin position="4"/>
        <end position="239"/>
    </location>
</feature>
<dbReference type="SUPFAM" id="SSF56317">
    <property type="entry name" value="Carbon-nitrogen hydrolase"/>
    <property type="match status" value="1"/>
</dbReference>
<name>A0A2T0FEG7_9ASCO</name>
<sequence length="277" mass="30819">MTQLKLELVQQEIKDGDIDYNVGRIVQAIEKCSSEVDIIVFSEVAMTGFLTPANVDQLALSLDSEPVKKVAQALEKRGIAGIMGLTEREGDKLFNTAVFIKDGSVFCKYQKTHLWLGDRGVVQAGDRFVAFDHKGVRIGLIICFDSEFPETSRALAELEVDLIVICDGNMEPYGHLHQTSVKARAQENQVFVAMVNRIGVGEDKAVYHGNTSVVDPEGHTQFMAGSIECKTIISIDANHTARARKDFFYSSEKRFKFPGEIVDHEKGWKELIIPHST</sequence>
<dbReference type="Gene3D" id="3.60.110.10">
    <property type="entry name" value="Carbon-nitrogen hydrolase"/>
    <property type="match status" value="1"/>
</dbReference>
<dbReference type="GeneID" id="36514762"/>
<protein>
    <submittedName>
        <fullName evidence="3">(R)-stereoselective amidase</fullName>
    </submittedName>
</protein>
<dbReference type="InterPro" id="IPR050345">
    <property type="entry name" value="Aliph_Amidase/BUP"/>
</dbReference>
<dbReference type="InterPro" id="IPR003010">
    <property type="entry name" value="C-N_Hydrolase"/>
</dbReference>
<reference evidence="3 4" key="1">
    <citation type="submission" date="2017-04" db="EMBL/GenBank/DDBJ databases">
        <title>Genome sequencing of [Candida] sorbophila.</title>
        <authorList>
            <person name="Ahn J.O."/>
        </authorList>
    </citation>
    <scope>NUCLEOTIDE SEQUENCE [LARGE SCALE GENOMIC DNA]</scope>
    <source>
        <strain evidence="3 4">DS02</strain>
    </source>
</reference>
<dbReference type="STRING" id="45607.A0A2T0FEG7"/>
<evidence type="ECO:0000313" key="3">
    <source>
        <dbReference type="EMBL" id="PRT53393.1"/>
    </source>
</evidence>
<evidence type="ECO:0000313" key="4">
    <source>
        <dbReference type="Proteomes" id="UP000238350"/>
    </source>
</evidence>
<dbReference type="RefSeq" id="XP_024663339.1">
    <property type="nucleotide sequence ID" value="XM_024807571.1"/>
</dbReference>
<evidence type="ECO:0000256" key="1">
    <source>
        <dbReference type="ARBA" id="ARBA00022801"/>
    </source>
</evidence>
<accession>A0A2T0FEG7</accession>
<dbReference type="InterPro" id="IPR036526">
    <property type="entry name" value="C-N_Hydrolase_sf"/>
</dbReference>
<dbReference type="GO" id="GO:0016811">
    <property type="term" value="F:hydrolase activity, acting on carbon-nitrogen (but not peptide) bonds, in linear amides"/>
    <property type="evidence" value="ECO:0007669"/>
    <property type="project" value="TreeGrafter"/>
</dbReference>
<dbReference type="EMBL" id="NDIQ01000001">
    <property type="protein sequence ID" value="PRT53393.1"/>
    <property type="molecule type" value="Genomic_DNA"/>
</dbReference>
<evidence type="ECO:0000259" key="2">
    <source>
        <dbReference type="PROSITE" id="PS50263"/>
    </source>
</evidence>
<comment type="caution">
    <text evidence="3">The sequence shown here is derived from an EMBL/GenBank/DDBJ whole genome shotgun (WGS) entry which is preliminary data.</text>
</comment>